<dbReference type="Proteomes" id="UP001162992">
    <property type="component" value="Chromosome 2"/>
</dbReference>
<keyword evidence="2" id="KW-1185">Reference proteome</keyword>
<organism evidence="1 2">
    <name type="scientific">Diphasiastrum complanatum</name>
    <name type="common">Issler's clubmoss</name>
    <name type="synonym">Lycopodium complanatum</name>
    <dbReference type="NCBI Taxonomy" id="34168"/>
    <lineage>
        <taxon>Eukaryota</taxon>
        <taxon>Viridiplantae</taxon>
        <taxon>Streptophyta</taxon>
        <taxon>Embryophyta</taxon>
        <taxon>Tracheophyta</taxon>
        <taxon>Lycopodiopsida</taxon>
        <taxon>Lycopodiales</taxon>
        <taxon>Lycopodiaceae</taxon>
        <taxon>Lycopodioideae</taxon>
        <taxon>Diphasiastrum</taxon>
    </lineage>
</organism>
<name>A0ACC2EED8_DIPCM</name>
<protein>
    <submittedName>
        <fullName evidence="1">Uncharacterized protein</fullName>
    </submittedName>
</protein>
<proteinExistence type="predicted"/>
<dbReference type="EMBL" id="CM055093">
    <property type="protein sequence ID" value="KAJ7564707.1"/>
    <property type="molecule type" value="Genomic_DNA"/>
</dbReference>
<evidence type="ECO:0000313" key="1">
    <source>
        <dbReference type="EMBL" id="KAJ7564707.1"/>
    </source>
</evidence>
<comment type="caution">
    <text evidence="1">The sequence shown here is derived from an EMBL/GenBank/DDBJ whole genome shotgun (WGS) entry which is preliminary data.</text>
</comment>
<gene>
    <name evidence="1" type="ORF">O6H91_02G029300</name>
</gene>
<sequence>MMRERELQKLRSVARDCLAKHLYSSAIFFADKLVTAGSGLAQDVYLQAQALYQGRQHRRALHLLRTHRLLSAHPRFRYLAAKCLEETKEWEECLAVLGDCEIDEHGNYQMNEDQEVEYCDQDGEDREINIAAALCLLRGRAFEALENRSRALRWYKAALKVDPYCYEAFEHLIDNHMLSSDEEAHLLSSLKFDSQDRWLSLLYSCQSKKYGQVSLIESKLAELEREPHETQLEEQAGCSLKDNTDVLACRADLFYHRGEFQLCYEVTKSLLEKDPYHLKSMPLHLGAALELGRKNELFLRAHNLVQEYPQKAIAWFAVGCYYYCIRQFDHARRYFCKATSLDVSFAPAWLGFGNAYAAQDESDQAMAAYRTAARLFAGCHLPALCIGMEYLRTNNLNLAQQARPKPFFMQARSICPTDPLVYNELGVMAFRNKDYEGAARWLRKSLSFVPPRLTDAWEPTVVNLAHTLRKLKLYTEAITMYEKALALSPRGASTCAALGFTYHLQGNTGIAIEYYHKALGLKPDDTFTAEMLTVALISASDQALLDTRNFPF</sequence>
<evidence type="ECO:0000313" key="2">
    <source>
        <dbReference type="Proteomes" id="UP001162992"/>
    </source>
</evidence>
<reference evidence="2" key="1">
    <citation type="journal article" date="2024" name="Proc. Natl. Acad. Sci. U.S.A.">
        <title>Extraordinary preservation of gene collinearity over three hundred million years revealed in homosporous lycophytes.</title>
        <authorList>
            <person name="Li C."/>
            <person name="Wickell D."/>
            <person name="Kuo L.Y."/>
            <person name="Chen X."/>
            <person name="Nie B."/>
            <person name="Liao X."/>
            <person name="Peng D."/>
            <person name="Ji J."/>
            <person name="Jenkins J."/>
            <person name="Williams M."/>
            <person name="Shu S."/>
            <person name="Plott C."/>
            <person name="Barry K."/>
            <person name="Rajasekar S."/>
            <person name="Grimwood J."/>
            <person name="Han X."/>
            <person name="Sun S."/>
            <person name="Hou Z."/>
            <person name="He W."/>
            <person name="Dai G."/>
            <person name="Sun C."/>
            <person name="Schmutz J."/>
            <person name="Leebens-Mack J.H."/>
            <person name="Li F.W."/>
            <person name="Wang L."/>
        </authorList>
    </citation>
    <scope>NUCLEOTIDE SEQUENCE [LARGE SCALE GENOMIC DNA]</scope>
    <source>
        <strain evidence="2">cv. PW_Plant_1</strain>
    </source>
</reference>
<accession>A0ACC2EED8</accession>